<dbReference type="Proteomes" id="UP001055879">
    <property type="component" value="Linkage Group LG05"/>
</dbReference>
<proteinExistence type="predicted"/>
<comment type="caution">
    <text evidence="1">The sequence shown here is derived from an EMBL/GenBank/DDBJ whole genome shotgun (WGS) entry which is preliminary data.</text>
</comment>
<dbReference type="EMBL" id="CM042051">
    <property type="protein sequence ID" value="KAI3728978.1"/>
    <property type="molecule type" value="Genomic_DNA"/>
</dbReference>
<organism evidence="1 2">
    <name type="scientific">Arctium lappa</name>
    <name type="common">Greater burdock</name>
    <name type="synonym">Lappa major</name>
    <dbReference type="NCBI Taxonomy" id="4217"/>
    <lineage>
        <taxon>Eukaryota</taxon>
        <taxon>Viridiplantae</taxon>
        <taxon>Streptophyta</taxon>
        <taxon>Embryophyta</taxon>
        <taxon>Tracheophyta</taxon>
        <taxon>Spermatophyta</taxon>
        <taxon>Magnoliopsida</taxon>
        <taxon>eudicotyledons</taxon>
        <taxon>Gunneridae</taxon>
        <taxon>Pentapetalae</taxon>
        <taxon>asterids</taxon>
        <taxon>campanulids</taxon>
        <taxon>Asterales</taxon>
        <taxon>Asteraceae</taxon>
        <taxon>Carduoideae</taxon>
        <taxon>Cardueae</taxon>
        <taxon>Arctiinae</taxon>
        <taxon>Arctium</taxon>
    </lineage>
</organism>
<keyword evidence="2" id="KW-1185">Reference proteome</keyword>
<protein>
    <submittedName>
        <fullName evidence="1">Uncharacterized protein</fullName>
    </submittedName>
</protein>
<sequence>MPYNRIKRRFIFSNLFSSSLASPSSLLLSLNLWCQVSPTLGIVSFTLVAAWREREKEEKRLGRLKKRKDQRVARAFNLFPRLCFVEPGCEQASKIRRAD</sequence>
<evidence type="ECO:0000313" key="1">
    <source>
        <dbReference type="EMBL" id="KAI3728978.1"/>
    </source>
</evidence>
<reference evidence="1 2" key="2">
    <citation type="journal article" date="2022" name="Mol. Ecol. Resour.">
        <title>The genomes of chicory, endive, great burdock and yacon provide insights into Asteraceae paleo-polyploidization history and plant inulin production.</title>
        <authorList>
            <person name="Fan W."/>
            <person name="Wang S."/>
            <person name="Wang H."/>
            <person name="Wang A."/>
            <person name="Jiang F."/>
            <person name="Liu H."/>
            <person name="Zhao H."/>
            <person name="Xu D."/>
            <person name="Zhang Y."/>
        </authorList>
    </citation>
    <scope>NUCLEOTIDE SEQUENCE [LARGE SCALE GENOMIC DNA]</scope>
    <source>
        <strain evidence="2">cv. Niubang</strain>
    </source>
</reference>
<name>A0ACB9C3Z4_ARCLA</name>
<accession>A0ACB9C3Z4</accession>
<reference evidence="2" key="1">
    <citation type="journal article" date="2022" name="Mol. Ecol. Resour.">
        <title>The genomes of chicory, endive, great burdock and yacon provide insights into Asteraceae palaeo-polyploidization history and plant inulin production.</title>
        <authorList>
            <person name="Fan W."/>
            <person name="Wang S."/>
            <person name="Wang H."/>
            <person name="Wang A."/>
            <person name="Jiang F."/>
            <person name="Liu H."/>
            <person name="Zhao H."/>
            <person name="Xu D."/>
            <person name="Zhang Y."/>
        </authorList>
    </citation>
    <scope>NUCLEOTIDE SEQUENCE [LARGE SCALE GENOMIC DNA]</scope>
    <source>
        <strain evidence="2">cv. Niubang</strain>
    </source>
</reference>
<gene>
    <name evidence="1" type="ORF">L6452_17623</name>
</gene>
<evidence type="ECO:0000313" key="2">
    <source>
        <dbReference type="Proteomes" id="UP001055879"/>
    </source>
</evidence>